<proteinExistence type="predicted"/>
<dbReference type="GeneID" id="81409329"/>
<gene>
    <name evidence="2" type="ORF">N7515_009415</name>
</gene>
<protein>
    <submittedName>
        <fullName evidence="2">Uncharacterized protein</fullName>
    </submittedName>
</protein>
<feature type="compositionally biased region" description="Basic and acidic residues" evidence="1">
    <location>
        <begin position="249"/>
        <end position="267"/>
    </location>
</feature>
<sequence>MYIHGFDVHCMHAYLYVVDKATGPCAVRPVQITPREDGWATARRAWLRLGVGGSDFRESVRSAPAAANFPPTTIPSDRLSHTVHIMHYDRGEMGYGLLSICDIKGFIAWIGQGLRHTSPPPDHPVFSPPVVPLGTPSGVLGSQTGSRFSLLISRQLSPKPRLGADDHCVPVSDKSDADIFQDGLDPIRPEVFGSQPFDQRDDNIIEGGIDSIWPEVGWPVLHGELPDDELFPASKEEDAEQDYIIMDTIQDRNISDEEESAKDKANDTADDSNSTLPWPTPDAEGLAEVS</sequence>
<reference evidence="2" key="1">
    <citation type="submission" date="2022-11" db="EMBL/GenBank/DDBJ databases">
        <authorList>
            <person name="Petersen C."/>
        </authorList>
    </citation>
    <scope>NUCLEOTIDE SEQUENCE</scope>
    <source>
        <strain evidence="2">IBT 22155</strain>
    </source>
</reference>
<name>A0A9W9GKC4_9EURO</name>
<reference evidence="2" key="2">
    <citation type="journal article" date="2023" name="IMA Fungus">
        <title>Comparative genomic study of the Penicillium genus elucidates a diverse pangenome and 15 lateral gene transfer events.</title>
        <authorList>
            <person name="Petersen C."/>
            <person name="Sorensen T."/>
            <person name="Nielsen M.R."/>
            <person name="Sondergaard T.E."/>
            <person name="Sorensen J.L."/>
            <person name="Fitzpatrick D.A."/>
            <person name="Frisvad J.C."/>
            <person name="Nielsen K.L."/>
        </authorList>
    </citation>
    <scope>NUCLEOTIDE SEQUENCE</scope>
    <source>
        <strain evidence="2">IBT 22155</strain>
    </source>
</reference>
<evidence type="ECO:0000313" key="3">
    <source>
        <dbReference type="Proteomes" id="UP001149079"/>
    </source>
</evidence>
<dbReference type="Proteomes" id="UP001149079">
    <property type="component" value="Unassembled WGS sequence"/>
</dbReference>
<evidence type="ECO:0000256" key="1">
    <source>
        <dbReference type="SAM" id="MobiDB-lite"/>
    </source>
</evidence>
<dbReference type="AlphaFoldDB" id="A0A9W9GKC4"/>
<dbReference type="EMBL" id="JAPQKL010000007">
    <property type="protein sequence ID" value="KAJ5121454.1"/>
    <property type="molecule type" value="Genomic_DNA"/>
</dbReference>
<accession>A0A9W9GKC4</accession>
<feature type="region of interest" description="Disordered" evidence="1">
    <location>
        <begin position="248"/>
        <end position="290"/>
    </location>
</feature>
<dbReference type="RefSeq" id="XP_056517958.1">
    <property type="nucleotide sequence ID" value="XM_056670159.1"/>
</dbReference>
<comment type="caution">
    <text evidence="2">The sequence shown here is derived from an EMBL/GenBank/DDBJ whole genome shotgun (WGS) entry which is preliminary data.</text>
</comment>
<organism evidence="2 3">
    <name type="scientific">Penicillium bovifimosum</name>
    <dbReference type="NCBI Taxonomy" id="126998"/>
    <lineage>
        <taxon>Eukaryota</taxon>
        <taxon>Fungi</taxon>
        <taxon>Dikarya</taxon>
        <taxon>Ascomycota</taxon>
        <taxon>Pezizomycotina</taxon>
        <taxon>Eurotiomycetes</taxon>
        <taxon>Eurotiomycetidae</taxon>
        <taxon>Eurotiales</taxon>
        <taxon>Aspergillaceae</taxon>
        <taxon>Penicillium</taxon>
    </lineage>
</organism>
<evidence type="ECO:0000313" key="2">
    <source>
        <dbReference type="EMBL" id="KAJ5121454.1"/>
    </source>
</evidence>
<keyword evidence="3" id="KW-1185">Reference proteome</keyword>